<dbReference type="AlphaFoldDB" id="A0A2B7Y8A5"/>
<feature type="non-terminal residue" evidence="2">
    <location>
        <position position="76"/>
    </location>
</feature>
<name>A0A2B7Y8A5_POLH7</name>
<comment type="caution">
    <text evidence="2">The sequence shown here is derived from an EMBL/GenBank/DDBJ whole genome shotgun (WGS) entry which is preliminary data.</text>
</comment>
<organism evidence="2 3">
    <name type="scientific">Polytolypa hystricis (strain UAMH7299)</name>
    <dbReference type="NCBI Taxonomy" id="1447883"/>
    <lineage>
        <taxon>Eukaryota</taxon>
        <taxon>Fungi</taxon>
        <taxon>Dikarya</taxon>
        <taxon>Ascomycota</taxon>
        <taxon>Pezizomycotina</taxon>
        <taxon>Eurotiomycetes</taxon>
        <taxon>Eurotiomycetidae</taxon>
        <taxon>Onygenales</taxon>
        <taxon>Onygenales incertae sedis</taxon>
        <taxon>Polytolypa</taxon>
    </lineage>
</organism>
<evidence type="ECO:0000256" key="1">
    <source>
        <dbReference type="SAM" id="MobiDB-lite"/>
    </source>
</evidence>
<accession>A0A2B7Y8A5</accession>
<reference evidence="2 3" key="1">
    <citation type="submission" date="2017-10" db="EMBL/GenBank/DDBJ databases">
        <title>Comparative genomics in systemic dimorphic fungi from Ajellomycetaceae.</title>
        <authorList>
            <person name="Munoz J.F."/>
            <person name="Mcewen J.G."/>
            <person name="Clay O.K."/>
            <person name="Cuomo C.A."/>
        </authorList>
    </citation>
    <scope>NUCLEOTIDE SEQUENCE [LARGE SCALE GENOMIC DNA]</scope>
    <source>
        <strain evidence="2 3">UAMH7299</strain>
    </source>
</reference>
<feature type="region of interest" description="Disordered" evidence="1">
    <location>
        <begin position="24"/>
        <end position="60"/>
    </location>
</feature>
<protein>
    <submittedName>
        <fullName evidence="2">Uncharacterized protein</fullName>
    </submittedName>
</protein>
<dbReference type="Proteomes" id="UP000224634">
    <property type="component" value="Unassembled WGS sequence"/>
</dbReference>
<keyword evidence="3" id="KW-1185">Reference proteome</keyword>
<proteinExistence type="predicted"/>
<gene>
    <name evidence="2" type="ORF">AJ80_04987</name>
</gene>
<feature type="compositionally biased region" description="Acidic residues" evidence="1">
    <location>
        <begin position="47"/>
        <end position="60"/>
    </location>
</feature>
<dbReference type="STRING" id="1447883.A0A2B7Y8A5"/>
<evidence type="ECO:0000313" key="2">
    <source>
        <dbReference type="EMBL" id="PGH17112.1"/>
    </source>
</evidence>
<sequence length="76" mass="8471">MAKSPSGTRRAKIIDKRDFDANRPLLLRDAEGDTEGEVSGQGRDDGLDPDDDGDVLGDAVDEIVERDRRMMRREVV</sequence>
<evidence type="ECO:0000313" key="3">
    <source>
        <dbReference type="Proteomes" id="UP000224634"/>
    </source>
</evidence>
<dbReference type="EMBL" id="PDNA01000068">
    <property type="protein sequence ID" value="PGH17112.1"/>
    <property type="molecule type" value="Genomic_DNA"/>
</dbReference>